<keyword evidence="1" id="KW-0479">Metal-binding</keyword>
<feature type="domain" description="C2H2-type" evidence="2">
    <location>
        <begin position="131"/>
        <end position="158"/>
    </location>
</feature>
<dbReference type="Proteomes" id="UP000807769">
    <property type="component" value="Unassembled WGS sequence"/>
</dbReference>
<name>A0A9P7JGI6_9AGAM</name>
<dbReference type="EMBL" id="JABBWG010000007">
    <property type="protein sequence ID" value="KAG1821008.1"/>
    <property type="molecule type" value="Genomic_DNA"/>
</dbReference>
<keyword evidence="1" id="KW-0863">Zinc-finger</keyword>
<evidence type="ECO:0000256" key="1">
    <source>
        <dbReference type="PROSITE-ProRule" id="PRU00042"/>
    </source>
</evidence>
<keyword evidence="1" id="KW-0862">Zinc</keyword>
<evidence type="ECO:0000313" key="3">
    <source>
        <dbReference type="EMBL" id="KAG1821008.1"/>
    </source>
</evidence>
<comment type="caution">
    <text evidence="3">The sequence shown here is derived from an EMBL/GenBank/DDBJ whole genome shotgun (WGS) entry which is preliminary data.</text>
</comment>
<sequence>MKRSPSRRIHLAPRQPTLWLAIPSRLGFGELEWWASLHTPLIYKHAQDAPIRRLVAHSIDELFLCMWVVECGLRCNELIRGHDTSKHLRNCHGIKGADDLRVSCCWQGCNMVLNKEGLTRHVQGAHLKILYPCDTCNKMFTRTHNLDVHKRTCSTPQG</sequence>
<keyword evidence="4" id="KW-1185">Reference proteome</keyword>
<dbReference type="OrthoDB" id="2646875at2759"/>
<proteinExistence type="predicted"/>
<evidence type="ECO:0000259" key="2">
    <source>
        <dbReference type="PROSITE" id="PS50157"/>
    </source>
</evidence>
<dbReference type="AlphaFoldDB" id="A0A9P7JGI6"/>
<accession>A0A9P7JGI6</accession>
<evidence type="ECO:0000313" key="4">
    <source>
        <dbReference type="Proteomes" id="UP000807769"/>
    </source>
</evidence>
<dbReference type="GeneID" id="64638499"/>
<dbReference type="RefSeq" id="XP_041196075.1">
    <property type="nucleotide sequence ID" value="XM_041344483.1"/>
</dbReference>
<dbReference type="PROSITE" id="PS50157">
    <property type="entry name" value="ZINC_FINGER_C2H2_2"/>
    <property type="match status" value="1"/>
</dbReference>
<protein>
    <recommendedName>
        <fullName evidence="2">C2H2-type domain-containing protein</fullName>
    </recommendedName>
</protein>
<organism evidence="3 4">
    <name type="scientific">Suillus subaureus</name>
    <dbReference type="NCBI Taxonomy" id="48587"/>
    <lineage>
        <taxon>Eukaryota</taxon>
        <taxon>Fungi</taxon>
        <taxon>Dikarya</taxon>
        <taxon>Basidiomycota</taxon>
        <taxon>Agaricomycotina</taxon>
        <taxon>Agaricomycetes</taxon>
        <taxon>Agaricomycetidae</taxon>
        <taxon>Boletales</taxon>
        <taxon>Suillineae</taxon>
        <taxon>Suillaceae</taxon>
        <taxon>Suillus</taxon>
    </lineage>
</organism>
<dbReference type="GO" id="GO:0008270">
    <property type="term" value="F:zinc ion binding"/>
    <property type="evidence" value="ECO:0007669"/>
    <property type="project" value="UniProtKB-KW"/>
</dbReference>
<gene>
    <name evidence="3" type="ORF">BJ212DRAFT_972620</name>
</gene>
<dbReference type="InterPro" id="IPR013087">
    <property type="entry name" value="Znf_C2H2_type"/>
</dbReference>
<reference evidence="3" key="1">
    <citation type="journal article" date="2020" name="New Phytol.">
        <title>Comparative genomics reveals dynamic genome evolution in host specialist ectomycorrhizal fungi.</title>
        <authorList>
            <person name="Lofgren L.A."/>
            <person name="Nguyen N.H."/>
            <person name="Vilgalys R."/>
            <person name="Ruytinx J."/>
            <person name="Liao H.L."/>
            <person name="Branco S."/>
            <person name="Kuo A."/>
            <person name="LaButti K."/>
            <person name="Lipzen A."/>
            <person name="Andreopoulos W."/>
            <person name="Pangilinan J."/>
            <person name="Riley R."/>
            <person name="Hundley H."/>
            <person name="Na H."/>
            <person name="Barry K."/>
            <person name="Grigoriev I.V."/>
            <person name="Stajich J.E."/>
            <person name="Kennedy P.G."/>
        </authorList>
    </citation>
    <scope>NUCLEOTIDE SEQUENCE</scope>
    <source>
        <strain evidence="3">MN1</strain>
    </source>
</reference>
<dbReference type="InterPro" id="IPR036236">
    <property type="entry name" value="Znf_C2H2_sf"/>
</dbReference>
<dbReference type="Gene3D" id="3.30.160.60">
    <property type="entry name" value="Classic Zinc Finger"/>
    <property type="match status" value="1"/>
</dbReference>
<dbReference type="SUPFAM" id="SSF57667">
    <property type="entry name" value="beta-beta-alpha zinc fingers"/>
    <property type="match status" value="1"/>
</dbReference>